<keyword evidence="1" id="KW-0732">Signal</keyword>
<sequence length="256" mass="27248">MKKLSLALTAGALTLVLTACGGGQRPIGPPTQVINRVLQTAPGAAQPSAVVKTELAFARAAREEGQWTAFRQFAAPGALLHGRSGAIDAASWLAPLSDPEKAVQWAPKTVVMSCDGSTAVSLGRYQDPEGIVGDFVTVWERQPDLAYRWVYDVAGPDVPQPPPRRQFEDGDIVVTAIDAVEGLVATCPRAGTAIPPPPSDSAVGIRAQDARLSGDGTLRWRFQHRGDGEKYVAAEYFYNGEWVTAVEEVLASPAEE</sequence>
<evidence type="ECO:0008006" key="4">
    <source>
        <dbReference type="Google" id="ProtNLM"/>
    </source>
</evidence>
<dbReference type="Proteomes" id="UP000699975">
    <property type="component" value="Unassembled WGS sequence"/>
</dbReference>
<evidence type="ECO:0000313" key="3">
    <source>
        <dbReference type="Proteomes" id="UP000699975"/>
    </source>
</evidence>
<dbReference type="PROSITE" id="PS51257">
    <property type="entry name" value="PROKAR_LIPOPROTEIN"/>
    <property type="match status" value="1"/>
</dbReference>
<reference evidence="2 3" key="1">
    <citation type="submission" date="2021-04" db="EMBL/GenBank/DDBJ databases">
        <authorList>
            <person name="Pira H."/>
            <person name="Risdian C."/>
            <person name="Wink J."/>
        </authorList>
    </citation>
    <scope>NUCLEOTIDE SEQUENCE [LARGE SCALE GENOMIC DNA]</scope>
    <source>
        <strain evidence="2 3">WH131</strain>
    </source>
</reference>
<protein>
    <recommendedName>
        <fullName evidence="4">Lipoprotein</fullName>
    </recommendedName>
</protein>
<dbReference type="RefSeq" id="WP_218315745.1">
    <property type="nucleotide sequence ID" value="NZ_JAGSPB010000001.1"/>
</dbReference>
<evidence type="ECO:0000313" key="2">
    <source>
        <dbReference type="EMBL" id="MBV7265265.1"/>
    </source>
</evidence>
<feature type="signal peptide" evidence="1">
    <location>
        <begin position="1"/>
        <end position="19"/>
    </location>
</feature>
<accession>A0ABS6SJS1</accession>
<keyword evidence="3" id="KW-1185">Reference proteome</keyword>
<feature type="chain" id="PRO_5045444258" description="Lipoprotein" evidence="1">
    <location>
        <begin position="20"/>
        <end position="256"/>
    </location>
</feature>
<organism evidence="2 3">
    <name type="scientific">Erythrobacter ani</name>
    <dbReference type="NCBI Taxonomy" id="2827235"/>
    <lineage>
        <taxon>Bacteria</taxon>
        <taxon>Pseudomonadati</taxon>
        <taxon>Pseudomonadota</taxon>
        <taxon>Alphaproteobacteria</taxon>
        <taxon>Sphingomonadales</taxon>
        <taxon>Erythrobacteraceae</taxon>
        <taxon>Erythrobacter/Porphyrobacter group</taxon>
        <taxon>Erythrobacter</taxon>
    </lineage>
</organism>
<comment type="caution">
    <text evidence="2">The sequence shown here is derived from an EMBL/GenBank/DDBJ whole genome shotgun (WGS) entry which is preliminary data.</text>
</comment>
<gene>
    <name evidence="2" type="ORF">KCG45_03680</name>
</gene>
<name>A0ABS6SJS1_9SPHN</name>
<dbReference type="EMBL" id="JAGSPB010000001">
    <property type="protein sequence ID" value="MBV7265265.1"/>
    <property type="molecule type" value="Genomic_DNA"/>
</dbReference>
<evidence type="ECO:0000256" key="1">
    <source>
        <dbReference type="SAM" id="SignalP"/>
    </source>
</evidence>
<proteinExistence type="predicted"/>